<dbReference type="InterPro" id="IPR016181">
    <property type="entry name" value="Acyl_CoA_acyltransferase"/>
</dbReference>
<dbReference type="PANTHER" id="PTHR13947">
    <property type="entry name" value="GNAT FAMILY N-ACETYLTRANSFERASE"/>
    <property type="match status" value="1"/>
</dbReference>
<dbReference type="InterPro" id="IPR000182">
    <property type="entry name" value="GNAT_dom"/>
</dbReference>
<organism evidence="3 4">
    <name type="scientific">Vagococcus proximus</name>
    <dbReference type="NCBI Taxonomy" id="2991417"/>
    <lineage>
        <taxon>Bacteria</taxon>
        <taxon>Bacillati</taxon>
        <taxon>Bacillota</taxon>
        <taxon>Bacilli</taxon>
        <taxon>Lactobacillales</taxon>
        <taxon>Enterococcaceae</taxon>
        <taxon>Vagococcus</taxon>
    </lineage>
</organism>
<evidence type="ECO:0000313" key="3">
    <source>
        <dbReference type="EMBL" id="MDF0479068.1"/>
    </source>
</evidence>
<dbReference type="Proteomes" id="UP001147148">
    <property type="component" value="Unassembled WGS sequence"/>
</dbReference>
<dbReference type="RefSeq" id="WP_275470713.1">
    <property type="nucleotide sequence ID" value="NZ_JAPDSH010000001.1"/>
</dbReference>
<dbReference type="EMBL" id="JAPDSH010000001">
    <property type="protein sequence ID" value="MDF0479068.1"/>
    <property type="molecule type" value="Genomic_DNA"/>
</dbReference>
<reference evidence="3" key="1">
    <citation type="submission" date="2022-10" db="EMBL/GenBank/DDBJ databases">
        <title>Vagococcus sp. isolated from poultry meat.</title>
        <authorList>
            <person name="Johansson P."/>
            <person name="Bjorkroth J."/>
        </authorList>
    </citation>
    <scope>NUCLEOTIDE SEQUENCE</scope>
    <source>
        <strain evidence="3">PNs007</strain>
    </source>
</reference>
<keyword evidence="4" id="KW-1185">Reference proteome</keyword>
<keyword evidence="1" id="KW-0808">Transferase</keyword>
<dbReference type="CDD" id="cd04301">
    <property type="entry name" value="NAT_SF"/>
    <property type="match status" value="1"/>
</dbReference>
<evidence type="ECO:0000259" key="2">
    <source>
        <dbReference type="PROSITE" id="PS51186"/>
    </source>
</evidence>
<name>A0ABT5WZ80_9ENTE</name>
<protein>
    <submittedName>
        <fullName evidence="3">GNAT family N-acetyltransferase</fullName>
    </submittedName>
</protein>
<feature type="domain" description="N-acetyltransferase" evidence="2">
    <location>
        <begin position="1"/>
        <end position="144"/>
    </location>
</feature>
<sequence>MTIRWTDSISDPIYNDSLAIRKDVFINEQHISPAIEISEEEESYHFVVYSKENTPIATCRLKQLDDTTFKLQRFAVRPTYRKKAIGKSLIQEVESFVSKHRASNIVLSAQEHALPFYLKQGYVVSGRPFEEIGIPHYPLKKSLSLH</sequence>
<dbReference type="Gene3D" id="3.40.630.30">
    <property type="match status" value="1"/>
</dbReference>
<comment type="caution">
    <text evidence="3">The sequence shown here is derived from an EMBL/GenBank/DDBJ whole genome shotgun (WGS) entry which is preliminary data.</text>
</comment>
<evidence type="ECO:0000256" key="1">
    <source>
        <dbReference type="ARBA" id="ARBA00022679"/>
    </source>
</evidence>
<dbReference type="InterPro" id="IPR050769">
    <property type="entry name" value="NAT_camello-type"/>
</dbReference>
<accession>A0ABT5WZ80</accession>
<dbReference type="SUPFAM" id="SSF55729">
    <property type="entry name" value="Acyl-CoA N-acyltransferases (Nat)"/>
    <property type="match status" value="1"/>
</dbReference>
<dbReference type="PANTHER" id="PTHR13947:SF37">
    <property type="entry name" value="LD18367P"/>
    <property type="match status" value="1"/>
</dbReference>
<evidence type="ECO:0000313" key="4">
    <source>
        <dbReference type="Proteomes" id="UP001147148"/>
    </source>
</evidence>
<proteinExistence type="predicted"/>
<gene>
    <name evidence="3" type="ORF">OL233_02110</name>
</gene>
<dbReference type="Pfam" id="PF13673">
    <property type="entry name" value="Acetyltransf_10"/>
    <property type="match status" value="1"/>
</dbReference>
<dbReference type="PROSITE" id="PS51186">
    <property type="entry name" value="GNAT"/>
    <property type="match status" value="1"/>
</dbReference>